<evidence type="ECO:0000259" key="4">
    <source>
        <dbReference type="PROSITE" id="PS51329"/>
    </source>
</evidence>
<evidence type="ECO:0000256" key="2">
    <source>
        <dbReference type="ARBA" id="ARBA00022741"/>
    </source>
</evidence>
<name>A0ABD2IQC0_9BILA</name>
<feature type="compositionally biased region" description="Basic and acidic residues" evidence="3">
    <location>
        <begin position="222"/>
        <end position="231"/>
    </location>
</feature>
<dbReference type="SMART" id="SM00673">
    <property type="entry name" value="CARP"/>
    <property type="match status" value="2"/>
</dbReference>
<comment type="similarity">
    <text evidence="1">Belongs to the TBCC family.</text>
</comment>
<dbReference type="GO" id="GO:0000166">
    <property type="term" value="F:nucleotide binding"/>
    <property type="evidence" value="ECO:0007669"/>
    <property type="project" value="UniProtKB-KW"/>
</dbReference>
<feature type="region of interest" description="Disordered" evidence="3">
    <location>
        <begin position="88"/>
        <end position="107"/>
    </location>
</feature>
<reference evidence="5 6" key="1">
    <citation type="submission" date="2024-10" db="EMBL/GenBank/DDBJ databases">
        <authorList>
            <person name="Kim D."/>
        </authorList>
    </citation>
    <scope>NUCLEOTIDE SEQUENCE [LARGE SCALE GENOMIC DNA]</scope>
    <source>
        <strain evidence="5">BH-2024</strain>
    </source>
</reference>
<evidence type="ECO:0000313" key="6">
    <source>
        <dbReference type="Proteomes" id="UP001620626"/>
    </source>
</evidence>
<dbReference type="PANTHER" id="PTHR15440">
    <property type="entry name" value="XRP2 PROTEIN"/>
    <property type="match status" value="1"/>
</dbReference>
<comment type="caution">
    <text evidence="5">The sequence shown here is derived from an EMBL/GenBank/DDBJ whole genome shotgun (WGS) entry which is preliminary data.</text>
</comment>
<keyword evidence="2" id="KW-0547">Nucleotide-binding</keyword>
<protein>
    <recommendedName>
        <fullName evidence="4">C-CAP/cofactor C-like domain-containing protein</fullName>
    </recommendedName>
</protein>
<organism evidence="5 6">
    <name type="scientific">Heterodera trifolii</name>
    <dbReference type="NCBI Taxonomy" id="157864"/>
    <lineage>
        <taxon>Eukaryota</taxon>
        <taxon>Metazoa</taxon>
        <taxon>Ecdysozoa</taxon>
        <taxon>Nematoda</taxon>
        <taxon>Chromadorea</taxon>
        <taxon>Rhabditida</taxon>
        <taxon>Tylenchina</taxon>
        <taxon>Tylenchomorpha</taxon>
        <taxon>Tylenchoidea</taxon>
        <taxon>Heteroderidae</taxon>
        <taxon>Heteroderinae</taxon>
        <taxon>Heterodera</taxon>
    </lineage>
</organism>
<dbReference type="AlphaFoldDB" id="A0ABD2IQC0"/>
<dbReference type="PROSITE" id="PS51329">
    <property type="entry name" value="C_CAP_COFACTOR_C"/>
    <property type="match status" value="1"/>
</dbReference>
<evidence type="ECO:0000256" key="1">
    <source>
        <dbReference type="ARBA" id="ARBA00008848"/>
    </source>
</evidence>
<feature type="compositionally biased region" description="Polar residues" evidence="3">
    <location>
        <begin position="232"/>
        <end position="248"/>
    </location>
</feature>
<feature type="region of interest" description="Disordered" evidence="3">
    <location>
        <begin position="51"/>
        <end position="78"/>
    </location>
</feature>
<evidence type="ECO:0000256" key="3">
    <source>
        <dbReference type="SAM" id="MobiDB-lite"/>
    </source>
</evidence>
<dbReference type="Gene3D" id="2.160.20.70">
    <property type="match status" value="1"/>
</dbReference>
<dbReference type="InterPro" id="IPR006599">
    <property type="entry name" value="CARP_motif"/>
</dbReference>
<keyword evidence="6" id="KW-1185">Reference proteome</keyword>
<accession>A0ABD2IQC0</accession>
<feature type="domain" description="C-CAP/cofactor C-like" evidence="4">
    <location>
        <begin position="293"/>
        <end position="450"/>
    </location>
</feature>
<dbReference type="InterPro" id="IPR039093">
    <property type="entry name" value="XRP2"/>
</dbReference>
<evidence type="ECO:0000313" key="5">
    <source>
        <dbReference type="EMBL" id="KAL3080030.1"/>
    </source>
</evidence>
<feature type="compositionally biased region" description="Basic and acidic residues" evidence="3">
    <location>
        <begin position="51"/>
        <end position="65"/>
    </location>
</feature>
<dbReference type="Pfam" id="PF07986">
    <property type="entry name" value="TBCC"/>
    <property type="match status" value="1"/>
</dbReference>
<dbReference type="PANTHER" id="PTHR15440:SF0">
    <property type="entry name" value="PROTEIN XRP2"/>
    <property type="match status" value="1"/>
</dbReference>
<feature type="compositionally biased region" description="Low complexity" evidence="3">
    <location>
        <begin position="209"/>
        <end position="218"/>
    </location>
</feature>
<proteinExistence type="inferred from homology"/>
<dbReference type="InterPro" id="IPR016098">
    <property type="entry name" value="CAP/MinC_C"/>
</dbReference>
<feature type="region of interest" description="Disordered" evidence="3">
    <location>
        <begin position="208"/>
        <end position="248"/>
    </location>
</feature>
<gene>
    <name evidence="5" type="ORF">niasHT_034588</name>
</gene>
<dbReference type="Proteomes" id="UP001620626">
    <property type="component" value="Unassembled WGS sequence"/>
</dbReference>
<dbReference type="EMBL" id="JBICBT010001175">
    <property type="protein sequence ID" value="KAL3080030.1"/>
    <property type="molecule type" value="Genomic_DNA"/>
</dbReference>
<dbReference type="InterPro" id="IPR012945">
    <property type="entry name" value="Tubulin-bd_cofactor_C_dom"/>
</dbReference>
<sequence>MSGQQKANGLFPVDECFGTNIGRPIAELVDENAFGRENREELVSFEEFVRGGDKKRGKKEKDEGFGFRPIDNGGGAEDDDRFFDIALNGGGTVPEDPMSSADRMPKGGGRSELYAVKQHDDDDNDKWGRVDNRQNEWDDDAMFASAAPTTKLRHSLCPTVGEGGGWLSGGRTRRESQDSAAYGYEPPDEPCPAAKMAKTDDGLANATISSLSRCPSSRRSLKASERQKENGTNEAQGTHNGGSQSQMVQSNSLGDLMLSKFLCCFRALNPAHLGGAERKCGGEMAEKMGQNETDKCYSWDRRDGQRPNAADFRFANETGKTLVKEPGQLNGQSFQIERCKDSLILLMDRTASLTVDDSRDCVILAGPCQGSIFLRDCSGILILAVCQQFRTRDCRQLVAHLFCATSPTIEETDMTICPLLLNYSELLPQMHSAGLSPFVNHWSKVHNFTPETGKCHLSPHGVVFQSAAIHNFPLAERLNDFVAHSPLVDRWKLCIGNAKNSPLFVEEKDENRHTTDNEKDNNVMVLLQPMDGFNPGLRFYVESVQLAIDLRGLGRLVTMQDIDLRAGEWEVLLGQNKQQKKQKKHMTNGKMITLEFEGPEIAKNIAMFLGSIPKASSVSAQLVEGERMEHYRKQLYRFCEIRHNI</sequence>
<dbReference type="InterPro" id="IPR017901">
    <property type="entry name" value="C-CAP_CF_C-like"/>
</dbReference>
<feature type="region of interest" description="Disordered" evidence="3">
    <location>
        <begin position="155"/>
        <end position="196"/>
    </location>
</feature>